<keyword evidence="2" id="KW-1185">Reference proteome</keyword>
<gene>
    <name evidence="1" type="ORF">EI291_09665</name>
</gene>
<name>A0A3R9MLW9_9BACT</name>
<dbReference type="EMBL" id="RWIT01000004">
    <property type="protein sequence ID" value="RSK48823.1"/>
    <property type="molecule type" value="Genomic_DNA"/>
</dbReference>
<dbReference type="OrthoDB" id="893408at2"/>
<dbReference type="AlphaFoldDB" id="A0A3R9MLW9"/>
<dbReference type="RefSeq" id="WP_125419610.1">
    <property type="nucleotide sequence ID" value="NZ_RWIT01000004.1"/>
</dbReference>
<reference evidence="1 2" key="1">
    <citation type="submission" date="2018-12" db="EMBL/GenBank/DDBJ databases">
        <authorList>
            <person name="Feng G."/>
            <person name="Zhu H."/>
        </authorList>
    </citation>
    <scope>NUCLEOTIDE SEQUENCE [LARGE SCALE GENOMIC DNA]</scope>
    <source>
        <strain evidence="1 2">KCTC 12533</strain>
    </source>
</reference>
<evidence type="ECO:0000313" key="2">
    <source>
        <dbReference type="Proteomes" id="UP000273500"/>
    </source>
</evidence>
<sequence>MQLELILEQPGISISYDHDLQWQYVNWQGVHDSASSRQGCLLMLEAMRLRPAAKILNDNSNITYTSVYLTEWSLNWLREMHTAGLRYLAWVYAPVFPERQATEAIVQYLSNPTVASFDDVANAYNWLLRQHVSPGV</sequence>
<protein>
    <recommendedName>
        <fullName evidence="3">STAS/SEC14 domain-containing protein</fullName>
    </recommendedName>
</protein>
<comment type="caution">
    <text evidence="1">The sequence shown here is derived from an EMBL/GenBank/DDBJ whole genome shotgun (WGS) entry which is preliminary data.</text>
</comment>
<accession>A0A3R9MLW9</accession>
<evidence type="ECO:0000313" key="1">
    <source>
        <dbReference type="EMBL" id="RSK48823.1"/>
    </source>
</evidence>
<evidence type="ECO:0008006" key="3">
    <source>
        <dbReference type="Google" id="ProtNLM"/>
    </source>
</evidence>
<dbReference type="Proteomes" id="UP000273500">
    <property type="component" value="Unassembled WGS sequence"/>
</dbReference>
<organism evidence="1 2">
    <name type="scientific">Hymenobacter rigui</name>
    <dbReference type="NCBI Taxonomy" id="334424"/>
    <lineage>
        <taxon>Bacteria</taxon>
        <taxon>Pseudomonadati</taxon>
        <taxon>Bacteroidota</taxon>
        <taxon>Cytophagia</taxon>
        <taxon>Cytophagales</taxon>
        <taxon>Hymenobacteraceae</taxon>
        <taxon>Hymenobacter</taxon>
    </lineage>
</organism>
<proteinExistence type="predicted"/>